<comment type="similarity">
    <text evidence="2">Belongs to the autoinducer-2 exporter (AI-2E) (TC 2.A.86) family.</text>
</comment>
<dbReference type="AlphaFoldDB" id="A0A923S5S2"/>
<evidence type="ECO:0000256" key="4">
    <source>
        <dbReference type="ARBA" id="ARBA00022475"/>
    </source>
</evidence>
<evidence type="ECO:0000313" key="10">
    <source>
        <dbReference type="Proteomes" id="UP000620327"/>
    </source>
</evidence>
<evidence type="ECO:0000256" key="5">
    <source>
        <dbReference type="ARBA" id="ARBA00022692"/>
    </source>
</evidence>
<keyword evidence="4" id="KW-1003">Cell membrane</keyword>
<evidence type="ECO:0000256" key="3">
    <source>
        <dbReference type="ARBA" id="ARBA00022448"/>
    </source>
</evidence>
<keyword evidence="5 8" id="KW-0812">Transmembrane</keyword>
<evidence type="ECO:0000256" key="6">
    <source>
        <dbReference type="ARBA" id="ARBA00022989"/>
    </source>
</evidence>
<keyword evidence="7 8" id="KW-0472">Membrane</keyword>
<evidence type="ECO:0000256" key="2">
    <source>
        <dbReference type="ARBA" id="ARBA00009773"/>
    </source>
</evidence>
<accession>A0A923S5S2</accession>
<name>A0A923S5S2_9FIRM</name>
<dbReference type="GO" id="GO:0055085">
    <property type="term" value="P:transmembrane transport"/>
    <property type="evidence" value="ECO:0007669"/>
    <property type="project" value="TreeGrafter"/>
</dbReference>
<feature type="transmembrane region" description="Helical" evidence="8">
    <location>
        <begin position="7"/>
        <end position="28"/>
    </location>
</feature>
<dbReference type="InterPro" id="IPR002549">
    <property type="entry name" value="AI-2E-like"/>
</dbReference>
<evidence type="ECO:0000313" key="9">
    <source>
        <dbReference type="EMBL" id="MBC5768816.1"/>
    </source>
</evidence>
<evidence type="ECO:0000256" key="1">
    <source>
        <dbReference type="ARBA" id="ARBA00004651"/>
    </source>
</evidence>
<dbReference type="Proteomes" id="UP000620327">
    <property type="component" value="Unassembled WGS sequence"/>
</dbReference>
<keyword evidence="10" id="KW-1185">Reference proteome</keyword>
<feature type="transmembrane region" description="Helical" evidence="8">
    <location>
        <begin position="262"/>
        <end position="291"/>
    </location>
</feature>
<feature type="transmembrane region" description="Helical" evidence="8">
    <location>
        <begin position="34"/>
        <end position="59"/>
    </location>
</feature>
<dbReference type="GO" id="GO:0005886">
    <property type="term" value="C:plasma membrane"/>
    <property type="evidence" value="ECO:0007669"/>
    <property type="project" value="UniProtKB-SubCell"/>
</dbReference>
<dbReference type="PANTHER" id="PTHR21716:SF53">
    <property type="entry name" value="PERMEASE PERM-RELATED"/>
    <property type="match status" value="1"/>
</dbReference>
<protein>
    <submittedName>
        <fullName evidence="9">AI-2E family transporter</fullName>
    </submittedName>
</protein>
<gene>
    <name evidence="9" type="ORF">H8Z83_00415</name>
</gene>
<feature type="transmembrane region" description="Helical" evidence="8">
    <location>
        <begin position="80"/>
        <end position="101"/>
    </location>
</feature>
<dbReference type="EMBL" id="JACOQI010000001">
    <property type="protein sequence ID" value="MBC5768816.1"/>
    <property type="molecule type" value="Genomic_DNA"/>
</dbReference>
<proteinExistence type="inferred from homology"/>
<comment type="subcellular location">
    <subcellularLocation>
        <location evidence="1">Cell membrane</location>
        <topology evidence="1">Multi-pass membrane protein</topology>
    </subcellularLocation>
</comment>
<reference evidence="9" key="1">
    <citation type="submission" date="2020-08" db="EMBL/GenBank/DDBJ databases">
        <title>Genome public.</title>
        <authorList>
            <person name="Liu C."/>
            <person name="Sun Q."/>
        </authorList>
    </citation>
    <scope>NUCLEOTIDE SEQUENCE</scope>
    <source>
        <strain evidence="9">BX15</strain>
    </source>
</reference>
<dbReference type="Pfam" id="PF01594">
    <property type="entry name" value="AI-2E_transport"/>
    <property type="match status" value="1"/>
</dbReference>
<feature type="transmembrane region" description="Helical" evidence="8">
    <location>
        <begin position="329"/>
        <end position="362"/>
    </location>
</feature>
<feature type="transmembrane region" description="Helical" evidence="8">
    <location>
        <begin position="234"/>
        <end position="256"/>
    </location>
</feature>
<dbReference type="PANTHER" id="PTHR21716">
    <property type="entry name" value="TRANSMEMBRANE PROTEIN"/>
    <property type="match status" value="1"/>
</dbReference>
<dbReference type="RefSeq" id="WP_187013222.1">
    <property type="nucleotide sequence ID" value="NZ_JACOQI010000001.1"/>
</dbReference>
<organism evidence="9 10">
    <name type="scientific">Dysosmobacter segnis</name>
    <dbReference type="NCBI Taxonomy" id="2763042"/>
    <lineage>
        <taxon>Bacteria</taxon>
        <taxon>Bacillati</taxon>
        <taxon>Bacillota</taxon>
        <taxon>Clostridia</taxon>
        <taxon>Eubacteriales</taxon>
        <taxon>Oscillospiraceae</taxon>
        <taxon>Dysosmobacter</taxon>
    </lineage>
</organism>
<keyword evidence="3" id="KW-0813">Transport</keyword>
<evidence type="ECO:0000256" key="7">
    <source>
        <dbReference type="ARBA" id="ARBA00023136"/>
    </source>
</evidence>
<evidence type="ECO:0000256" key="8">
    <source>
        <dbReference type="SAM" id="Phobius"/>
    </source>
</evidence>
<comment type="caution">
    <text evidence="9">The sequence shown here is derived from an EMBL/GenBank/DDBJ whole genome shotgun (WGS) entry which is preliminary data.</text>
</comment>
<sequence>MEFNKQTVKALLGVVCGGIAFAAALLHLDVVAGAAGWLLGILAPLLLGCAIAFILNVPMRALEHCLFPHVKKANKLRRPLALLLTVAAVSAVLALAGMVIVPGVRDAVASIAAQVPEAFERLQESAARFQEYLPLLANQIEGLSIDWASLSQKAVGLVQNWGKGLLISGGGLVSGIVSGVTTFFIGLIFSLYILLQKEKLARQGRQLCYAFLPEAAADQLLNILRLSERTFSSFLSGQCLEAVILGTMFFVSMTLLHFPYALLVGVLIALTALIPIVGAFIGCAVGALLMLVNDPWQALWFIVLFLVLQQIEGNLIYPHVVGSSVGLPSIWVLAAVTVGGSLMGILGMLVFIPLCSVLYALLRQLTVHRLKQRRVPAEKWREPPKK</sequence>
<keyword evidence="6 8" id="KW-1133">Transmembrane helix</keyword>
<feature type="transmembrane region" description="Helical" evidence="8">
    <location>
        <begin position="172"/>
        <end position="195"/>
    </location>
</feature>
<feature type="transmembrane region" description="Helical" evidence="8">
    <location>
        <begin position="298"/>
        <end position="317"/>
    </location>
</feature>